<proteinExistence type="predicted"/>
<dbReference type="RefSeq" id="WP_253756694.1">
    <property type="nucleotide sequence ID" value="NZ_JAMZDZ010000001.1"/>
</dbReference>
<gene>
    <name evidence="2" type="ORF">ACFOZ4_10515</name>
</gene>
<dbReference type="Proteomes" id="UP001595816">
    <property type="component" value="Unassembled WGS sequence"/>
</dbReference>
<keyword evidence="1" id="KW-0472">Membrane</keyword>
<keyword evidence="1" id="KW-1133">Transmembrane helix</keyword>
<sequence>MGVFAAVVAVAWAVIALLCLLAGVRRIVWSERLRRSGIEAAGTIVESQFRSGFAGRVWYRPVVSFRTQGGQRILALGPVRRRSAYPRRAPVLIRYRAGKPTVIEIVDGPGEGPSPAGYLFAGLLLLVVLVTFAAAVG</sequence>
<protein>
    <submittedName>
        <fullName evidence="2">DUF3592 domain-containing protein</fullName>
    </submittedName>
</protein>
<name>A0ABV8LJ97_9ACTN</name>
<evidence type="ECO:0000313" key="2">
    <source>
        <dbReference type="EMBL" id="MFC4131036.1"/>
    </source>
</evidence>
<evidence type="ECO:0000313" key="3">
    <source>
        <dbReference type="Proteomes" id="UP001595816"/>
    </source>
</evidence>
<organism evidence="2 3">
    <name type="scientific">Hamadaea flava</name>
    <dbReference type="NCBI Taxonomy" id="1742688"/>
    <lineage>
        <taxon>Bacteria</taxon>
        <taxon>Bacillati</taxon>
        <taxon>Actinomycetota</taxon>
        <taxon>Actinomycetes</taxon>
        <taxon>Micromonosporales</taxon>
        <taxon>Micromonosporaceae</taxon>
        <taxon>Hamadaea</taxon>
    </lineage>
</organism>
<accession>A0ABV8LJ97</accession>
<evidence type="ECO:0000256" key="1">
    <source>
        <dbReference type="SAM" id="Phobius"/>
    </source>
</evidence>
<dbReference type="EMBL" id="JBHSAY010000005">
    <property type="protein sequence ID" value="MFC4131036.1"/>
    <property type="molecule type" value="Genomic_DNA"/>
</dbReference>
<keyword evidence="1" id="KW-0812">Transmembrane</keyword>
<keyword evidence="3" id="KW-1185">Reference proteome</keyword>
<comment type="caution">
    <text evidence="2">The sequence shown here is derived from an EMBL/GenBank/DDBJ whole genome shotgun (WGS) entry which is preliminary data.</text>
</comment>
<feature type="transmembrane region" description="Helical" evidence="1">
    <location>
        <begin position="116"/>
        <end position="136"/>
    </location>
</feature>
<reference evidence="3" key="1">
    <citation type="journal article" date="2019" name="Int. J. Syst. Evol. Microbiol.">
        <title>The Global Catalogue of Microorganisms (GCM) 10K type strain sequencing project: providing services to taxonomists for standard genome sequencing and annotation.</title>
        <authorList>
            <consortium name="The Broad Institute Genomics Platform"/>
            <consortium name="The Broad Institute Genome Sequencing Center for Infectious Disease"/>
            <person name="Wu L."/>
            <person name="Ma J."/>
        </authorList>
    </citation>
    <scope>NUCLEOTIDE SEQUENCE [LARGE SCALE GENOMIC DNA]</scope>
    <source>
        <strain evidence="3">CGMCC 4.7289</strain>
    </source>
</reference>